<dbReference type="InterPro" id="IPR002156">
    <property type="entry name" value="RNaseH_domain"/>
</dbReference>
<evidence type="ECO:0000259" key="1">
    <source>
        <dbReference type="Pfam" id="PF13456"/>
    </source>
</evidence>
<dbReference type="Pfam" id="PF13456">
    <property type="entry name" value="RVT_3"/>
    <property type="match status" value="1"/>
</dbReference>
<dbReference type="AlphaFoldDB" id="A0A1J6IA78"/>
<evidence type="ECO:0000313" key="3">
    <source>
        <dbReference type="Proteomes" id="UP000187609"/>
    </source>
</evidence>
<dbReference type="InterPro" id="IPR012337">
    <property type="entry name" value="RNaseH-like_sf"/>
</dbReference>
<gene>
    <name evidence="2" type="ORF">A4A49_39949</name>
</gene>
<keyword evidence="3" id="KW-1185">Reference proteome</keyword>
<comment type="caution">
    <text evidence="2">The sequence shown here is derived from an EMBL/GenBank/DDBJ whole genome shotgun (WGS) entry which is preliminary data.</text>
</comment>
<feature type="domain" description="RNase H type-1" evidence="1">
    <location>
        <begin position="41"/>
        <end position="159"/>
    </location>
</feature>
<reference evidence="2" key="1">
    <citation type="submission" date="2016-11" db="EMBL/GenBank/DDBJ databases">
        <title>The genome of Nicotiana attenuata.</title>
        <authorList>
            <person name="Xu S."/>
            <person name="Brockmoeller T."/>
            <person name="Gaquerel E."/>
            <person name="Navarro A."/>
            <person name="Kuhl H."/>
            <person name="Gase K."/>
            <person name="Ling Z."/>
            <person name="Zhou W."/>
            <person name="Kreitzer C."/>
            <person name="Stanke M."/>
            <person name="Tang H."/>
            <person name="Lyons E."/>
            <person name="Pandey P."/>
            <person name="Pandey S.P."/>
            <person name="Timmermann B."/>
            <person name="Baldwin I.T."/>
        </authorList>
    </citation>
    <scope>NUCLEOTIDE SEQUENCE [LARGE SCALE GENOMIC DNA]</scope>
    <source>
        <strain evidence="2">UT</strain>
    </source>
</reference>
<dbReference type="Gramene" id="OIT01854">
    <property type="protein sequence ID" value="OIT01854"/>
    <property type="gene ID" value="A4A49_39949"/>
</dbReference>
<dbReference type="Gene3D" id="3.30.420.10">
    <property type="entry name" value="Ribonuclease H-like superfamily/Ribonuclease H"/>
    <property type="match status" value="1"/>
</dbReference>
<sequence>MVITRALEYLHYSNINCTKMDRPLTVATKWEPPDVQQLKLNIDGALKGRFEVSGIEGVIRDSNGDWVIGFSKTTNGPSHLYIELEAVCQGLELAASHQFSRLQIETDSAVIPQLMESNSSPLYNTPLYKCRYWLKMLGSPPILHNFRKDNNIAHKLAQQGAQQANSNQIYLEASDYLKQDVGMDKEGITVIRTTITTVLNNLAMLGNPVMTSFGSTSTPTNIPQFASNGRTRLCNRVT</sequence>
<dbReference type="EMBL" id="MJEQ01037188">
    <property type="protein sequence ID" value="OIT01854.1"/>
    <property type="molecule type" value="Genomic_DNA"/>
</dbReference>
<dbReference type="SMR" id="A0A1J6IA78"/>
<evidence type="ECO:0000313" key="2">
    <source>
        <dbReference type="EMBL" id="OIT01854.1"/>
    </source>
</evidence>
<name>A0A1J6IA78_NICAT</name>
<dbReference type="PANTHER" id="PTHR47723">
    <property type="entry name" value="OS05G0353850 PROTEIN"/>
    <property type="match status" value="1"/>
</dbReference>
<dbReference type="GO" id="GO:0004523">
    <property type="term" value="F:RNA-DNA hybrid ribonuclease activity"/>
    <property type="evidence" value="ECO:0007669"/>
    <property type="project" value="InterPro"/>
</dbReference>
<dbReference type="InterPro" id="IPR044730">
    <property type="entry name" value="RNase_H-like_dom_plant"/>
</dbReference>
<proteinExistence type="predicted"/>
<organism evidence="2 3">
    <name type="scientific">Nicotiana attenuata</name>
    <name type="common">Coyote tobacco</name>
    <dbReference type="NCBI Taxonomy" id="49451"/>
    <lineage>
        <taxon>Eukaryota</taxon>
        <taxon>Viridiplantae</taxon>
        <taxon>Streptophyta</taxon>
        <taxon>Embryophyta</taxon>
        <taxon>Tracheophyta</taxon>
        <taxon>Spermatophyta</taxon>
        <taxon>Magnoliopsida</taxon>
        <taxon>eudicotyledons</taxon>
        <taxon>Gunneridae</taxon>
        <taxon>Pentapetalae</taxon>
        <taxon>asterids</taxon>
        <taxon>lamiids</taxon>
        <taxon>Solanales</taxon>
        <taxon>Solanaceae</taxon>
        <taxon>Nicotianoideae</taxon>
        <taxon>Nicotianeae</taxon>
        <taxon>Nicotiana</taxon>
    </lineage>
</organism>
<protein>
    <recommendedName>
        <fullName evidence="1">RNase H type-1 domain-containing protein</fullName>
    </recommendedName>
</protein>
<dbReference type="InterPro" id="IPR053151">
    <property type="entry name" value="RNase_H-like"/>
</dbReference>
<dbReference type="InterPro" id="IPR036397">
    <property type="entry name" value="RNaseH_sf"/>
</dbReference>
<dbReference type="GO" id="GO:0003676">
    <property type="term" value="F:nucleic acid binding"/>
    <property type="evidence" value="ECO:0007669"/>
    <property type="project" value="InterPro"/>
</dbReference>
<dbReference type="PANTHER" id="PTHR47723:SF23">
    <property type="entry name" value="REVERSE TRANSCRIPTASE-LIKE PROTEIN"/>
    <property type="match status" value="1"/>
</dbReference>
<dbReference type="SUPFAM" id="SSF53098">
    <property type="entry name" value="Ribonuclease H-like"/>
    <property type="match status" value="1"/>
</dbReference>
<accession>A0A1J6IA78</accession>
<dbReference type="CDD" id="cd06222">
    <property type="entry name" value="RNase_H_like"/>
    <property type="match status" value="1"/>
</dbReference>
<dbReference type="Proteomes" id="UP000187609">
    <property type="component" value="Unassembled WGS sequence"/>
</dbReference>